<evidence type="ECO:0000256" key="2">
    <source>
        <dbReference type="ARBA" id="ARBA00010958"/>
    </source>
</evidence>
<dbReference type="Proteomes" id="UP000596276">
    <property type="component" value="Chromosome 6"/>
</dbReference>
<dbReference type="GO" id="GO:0005739">
    <property type="term" value="C:mitochondrion"/>
    <property type="evidence" value="ECO:0007669"/>
    <property type="project" value="EnsemblFungi"/>
</dbReference>
<dbReference type="AlphaFoldDB" id="A0A7U2R4G0"/>
<dbReference type="VEuPathDB" id="FungiDB:AFLA_010646"/>
<dbReference type="GO" id="GO:0005634">
    <property type="term" value="C:nucleus"/>
    <property type="evidence" value="ECO:0007669"/>
    <property type="project" value="UniProtKB-SubCell"/>
</dbReference>
<sequence length="439" mass="49462">MYPYIYIERHHNNHNAQKQKISSTALSLQTHRLHPKMNSVDIGRCRKRIVQYIWDPEPRNDEEPDASIWCLGVEYAPQPQKITANTTPDQDELEAGTSKIDDVTAHGWPEAFVSDFESKIWMTYRSDFPPIPRLDNDEANHPMTLTVRIRTQLMDPQGFTSDTGWGCMIRSGQSLLANAMLTLCLGRDWRRGDKAEEEARLLSLFADHPDAPLSIHRFVKYGAESCGKHPGEWFGPSATARCIEALSAQCGNIAPRVYVTNDTSDVYEDSFLRVARSGSGSIQPTLILLGTRLGIDNVTPVYWDGLKAVLQLPQSVGIAGGRPSASHYFIGTQGPHFFYLDPHTTRPAVPYSIDGRLLSKTEISTYHTRRLRRIHIQDMDPSMLIGFLVRNEDDWEDWKGRVGSVVGKQIIHVFKGEEATYNQGRRGALDEVEALDDAE</sequence>
<feature type="domain" description="Peptidase C54 catalytic" evidence="12">
    <location>
        <begin position="110"/>
        <end position="399"/>
    </location>
</feature>
<dbReference type="Pfam" id="PF03416">
    <property type="entry name" value="Peptidase_C54"/>
    <property type="match status" value="1"/>
</dbReference>
<comment type="function">
    <text evidence="11">Required for selective autophagic degradation of the nucleus (nucleophagy) as well as for mitophagy which contributes to regulate mitochondrial quantity and quality by eliminating the mitochondria to a basal level to fulfill cellular energy requirements and preventing excess ROS production.</text>
</comment>
<evidence type="ECO:0000256" key="5">
    <source>
        <dbReference type="ARBA" id="ARBA00022670"/>
    </source>
</evidence>
<evidence type="ECO:0000313" key="14">
    <source>
        <dbReference type="Proteomes" id="UP000596276"/>
    </source>
</evidence>
<dbReference type="EC" id="3.4.22.-" evidence="11"/>
<dbReference type="EMBL" id="CP044623">
    <property type="protein sequence ID" value="QRD94150.1"/>
    <property type="molecule type" value="Genomic_DNA"/>
</dbReference>
<evidence type="ECO:0000256" key="6">
    <source>
        <dbReference type="ARBA" id="ARBA00022801"/>
    </source>
</evidence>
<dbReference type="VEuPathDB" id="FungiDB:F9C07_12140"/>
<dbReference type="InterPro" id="IPR038765">
    <property type="entry name" value="Papain-like_cys_pep_sf"/>
</dbReference>
<evidence type="ECO:0000256" key="7">
    <source>
        <dbReference type="ARBA" id="ARBA00022807"/>
    </source>
</evidence>
<evidence type="ECO:0000256" key="10">
    <source>
        <dbReference type="ARBA" id="ARBA00029362"/>
    </source>
</evidence>
<dbReference type="PANTHER" id="PTHR22624">
    <property type="entry name" value="CYSTEINE PROTEASE ATG4"/>
    <property type="match status" value="1"/>
</dbReference>
<name>A0A7U2R4G0_ASPFN</name>
<dbReference type="GO" id="GO:0004197">
    <property type="term" value="F:cysteine-type endopeptidase activity"/>
    <property type="evidence" value="ECO:0007669"/>
    <property type="project" value="EnsemblFungi"/>
</dbReference>
<keyword evidence="7" id="KW-0788">Thiol protease</keyword>
<evidence type="ECO:0000256" key="1">
    <source>
        <dbReference type="ARBA" id="ARBA00004329"/>
    </source>
</evidence>
<dbReference type="OMA" id="TGFGCMI"/>
<dbReference type="GO" id="GO:0005829">
    <property type="term" value="C:cytosol"/>
    <property type="evidence" value="ECO:0007669"/>
    <property type="project" value="EnsemblFungi"/>
</dbReference>
<evidence type="ECO:0000256" key="11">
    <source>
        <dbReference type="RuleBase" id="RU363115"/>
    </source>
</evidence>
<dbReference type="InterPro" id="IPR005078">
    <property type="entry name" value="Peptidase_C54"/>
</dbReference>
<proteinExistence type="inferred from homology"/>
<organism evidence="13 14">
    <name type="scientific">Aspergillus flavus (strain ATCC 200026 / FGSC A1120 / IAM 13836 / NRRL 3357 / JCM 12722 / SRRC 167)</name>
    <dbReference type="NCBI Taxonomy" id="332952"/>
    <lineage>
        <taxon>Eukaryota</taxon>
        <taxon>Fungi</taxon>
        <taxon>Dikarya</taxon>
        <taxon>Ascomycota</taxon>
        <taxon>Pezizomycotina</taxon>
        <taxon>Eurotiomycetes</taxon>
        <taxon>Eurotiomycetidae</taxon>
        <taxon>Eurotiales</taxon>
        <taxon>Aspergillaceae</taxon>
        <taxon>Aspergillus</taxon>
        <taxon>Aspergillus subgen. Circumdati</taxon>
    </lineage>
</organism>
<reference evidence="14" key="1">
    <citation type="journal article" date="2021" name="G3 (Bethesda)">
        <title>Chromosome assembled and annotated genome sequence of Aspergillus flavus NRRL 3357.</title>
        <authorList>
            <person name="Skerker J.M."/>
            <person name="Pianalto K.M."/>
            <person name="Mondo S.J."/>
            <person name="Yang K."/>
            <person name="Arkin A.P."/>
            <person name="Keller N.P."/>
            <person name="Grigoriev I.V."/>
            <person name="Louise Glass N.L."/>
        </authorList>
    </citation>
    <scope>NUCLEOTIDE SEQUENCE [LARGE SCALE GENOMIC DNA]</scope>
    <source>
        <strain evidence="14">ATCC 200026 / FGSC A1120 / IAM 13836 / NRRL 3357 / JCM 12722 / SRRC 167</strain>
    </source>
</reference>
<evidence type="ECO:0000256" key="9">
    <source>
        <dbReference type="ARBA" id="ARBA00023006"/>
    </source>
</evidence>
<dbReference type="GO" id="GO:0035973">
    <property type="term" value="P:aggrephagy"/>
    <property type="evidence" value="ECO:0007669"/>
    <property type="project" value="TreeGrafter"/>
</dbReference>
<comment type="subcellular location">
    <subcellularLocation>
        <location evidence="11">Nucleus</location>
    </subcellularLocation>
    <subcellularLocation>
        <location evidence="11">Cytoplasm</location>
    </subcellularLocation>
    <subcellularLocation>
        <location evidence="1">Preautophagosomal structure</location>
    </subcellularLocation>
</comment>
<keyword evidence="3" id="KW-0813">Transport</keyword>
<evidence type="ECO:0000256" key="4">
    <source>
        <dbReference type="ARBA" id="ARBA00022490"/>
    </source>
</evidence>
<evidence type="ECO:0000256" key="3">
    <source>
        <dbReference type="ARBA" id="ARBA00022448"/>
    </source>
</evidence>
<dbReference type="GO" id="GO:0000407">
    <property type="term" value="C:phagophore assembly site"/>
    <property type="evidence" value="ECO:0007669"/>
    <property type="project" value="UniProtKB-SubCell"/>
</dbReference>
<keyword evidence="9" id="KW-0072">Autophagy</keyword>
<dbReference type="InterPro" id="IPR046792">
    <property type="entry name" value="Peptidase_C54_cat"/>
</dbReference>
<dbReference type="GO" id="GO:0034727">
    <property type="term" value="P:piecemeal microautophagy of the nucleus"/>
    <property type="evidence" value="ECO:0007669"/>
    <property type="project" value="EnsemblFungi"/>
</dbReference>
<keyword evidence="4 11" id="KW-0963">Cytoplasm</keyword>
<evidence type="ECO:0000313" key="13">
    <source>
        <dbReference type="EMBL" id="QRD94150.1"/>
    </source>
</evidence>
<evidence type="ECO:0000256" key="8">
    <source>
        <dbReference type="ARBA" id="ARBA00022927"/>
    </source>
</evidence>
<dbReference type="GO" id="GO:0000045">
    <property type="term" value="P:autophagosome assembly"/>
    <property type="evidence" value="ECO:0007669"/>
    <property type="project" value="EnsemblFungi"/>
</dbReference>
<accession>A0A7U2R4G0</accession>
<dbReference type="GO" id="GO:0016485">
    <property type="term" value="P:protein processing"/>
    <property type="evidence" value="ECO:0007669"/>
    <property type="project" value="TreeGrafter"/>
</dbReference>
<keyword evidence="14" id="KW-1185">Reference proteome</keyword>
<dbReference type="GO" id="GO:0015031">
    <property type="term" value="P:protein transport"/>
    <property type="evidence" value="ECO:0007669"/>
    <property type="project" value="UniProtKB-KW"/>
</dbReference>
<keyword evidence="5 11" id="KW-0645">Protease</keyword>
<keyword evidence="6 11" id="KW-0378">Hydrolase</keyword>
<keyword evidence="8" id="KW-0653">Protein transport</keyword>
<dbReference type="GO" id="GO:0019786">
    <property type="term" value="F:protein-phosphatidylethanolamide deconjugating activity"/>
    <property type="evidence" value="ECO:0007669"/>
    <property type="project" value="EnsemblFungi"/>
</dbReference>
<evidence type="ECO:0000259" key="12">
    <source>
        <dbReference type="Pfam" id="PF03416"/>
    </source>
</evidence>
<dbReference type="SUPFAM" id="SSF54001">
    <property type="entry name" value="Cysteine proteinases"/>
    <property type="match status" value="1"/>
</dbReference>
<dbReference type="GO" id="GO:0000423">
    <property type="term" value="P:mitophagy"/>
    <property type="evidence" value="ECO:0007669"/>
    <property type="project" value="TreeGrafter"/>
</dbReference>
<dbReference type="GO" id="GO:0006612">
    <property type="term" value="P:protein targeting to membrane"/>
    <property type="evidence" value="ECO:0007669"/>
    <property type="project" value="EnsemblFungi"/>
</dbReference>
<comment type="catalytic activity">
    <reaction evidence="10">
        <text>[protein]-C-terminal L-amino acid-glycyl-phosphatidylethanolamide + H2O = [protein]-C-terminal L-amino acid-glycine + a 1,2-diacyl-sn-glycero-3-phosphoethanolamine</text>
        <dbReference type="Rhea" id="RHEA:67548"/>
        <dbReference type="Rhea" id="RHEA-COMP:17323"/>
        <dbReference type="Rhea" id="RHEA-COMP:17324"/>
        <dbReference type="ChEBI" id="CHEBI:15377"/>
        <dbReference type="ChEBI" id="CHEBI:64612"/>
        <dbReference type="ChEBI" id="CHEBI:172940"/>
        <dbReference type="ChEBI" id="CHEBI:172941"/>
    </reaction>
    <physiologicalReaction direction="left-to-right" evidence="10">
        <dbReference type="Rhea" id="RHEA:67549"/>
    </physiologicalReaction>
</comment>
<comment type="similarity">
    <text evidence="2 11">Belongs to the peptidase C54 family.</text>
</comment>
<dbReference type="PANTHER" id="PTHR22624:SF49">
    <property type="entry name" value="CYSTEINE PROTEASE"/>
    <property type="match status" value="1"/>
</dbReference>
<gene>
    <name evidence="13" type="ORF">F9C07_12140</name>
</gene>
<keyword evidence="11" id="KW-0539">Nucleus</keyword>
<protein>
    <recommendedName>
        <fullName evidence="11">Cysteine protease</fullName>
        <ecNumber evidence="11">3.4.22.-</ecNumber>
    </recommendedName>
</protein>